<evidence type="ECO:0000259" key="4">
    <source>
        <dbReference type="Pfam" id="PF13976"/>
    </source>
</evidence>
<feature type="region of interest" description="Disordered" evidence="2">
    <location>
        <begin position="943"/>
        <end position="974"/>
    </location>
</feature>
<dbReference type="InterPro" id="IPR036397">
    <property type="entry name" value="RNaseH_sf"/>
</dbReference>
<dbReference type="Pfam" id="PF25597">
    <property type="entry name" value="SH3_retrovirus"/>
    <property type="match status" value="1"/>
</dbReference>
<organism evidence="7 8">
    <name type="scientific">Tilletia indica</name>
    <dbReference type="NCBI Taxonomy" id="43049"/>
    <lineage>
        <taxon>Eukaryota</taxon>
        <taxon>Fungi</taxon>
        <taxon>Dikarya</taxon>
        <taxon>Basidiomycota</taxon>
        <taxon>Ustilaginomycotina</taxon>
        <taxon>Exobasidiomycetes</taxon>
        <taxon>Tilletiales</taxon>
        <taxon>Tilletiaceae</taxon>
        <taxon>Tilletia</taxon>
    </lineage>
</organism>
<evidence type="ECO:0008006" key="9">
    <source>
        <dbReference type="Google" id="ProtNLM"/>
    </source>
</evidence>
<feature type="domain" description="Reverse transcriptase Ty1/copia-type" evidence="3">
    <location>
        <begin position="1349"/>
        <end position="1592"/>
    </location>
</feature>
<evidence type="ECO:0000256" key="2">
    <source>
        <dbReference type="SAM" id="MobiDB-lite"/>
    </source>
</evidence>
<dbReference type="GO" id="GO:0003676">
    <property type="term" value="F:nucleic acid binding"/>
    <property type="evidence" value="ECO:0007669"/>
    <property type="project" value="InterPro"/>
</dbReference>
<feature type="non-terminal residue" evidence="7">
    <location>
        <position position="1840"/>
    </location>
</feature>
<proteinExistence type="predicted"/>
<dbReference type="InterPro" id="IPR025724">
    <property type="entry name" value="GAG-pre-integrase_dom"/>
</dbReference>
<feature type="region of interest" description="Disordered" evidence="2">
    <location>
        <begin position="102"/>
        <end position="150"/>
    </location>
</feature>
<dbReference type="InterPro" id="IPR054722">
    <property type="entry name" value="PolX-like_BBD"/>
</dbReference>
<evidence type="ECO:0000259" key="3">
    <source>
        <dbReference type="Pfam" id="PF07727"/>
    </source>
</evidence>
<accession>A0A8T8SGR7</accession>
<keyword evidence="1" id="KW-0378">Hydrolase</keyword>
<feature type="compositionally biased region" description="Polar residues" evidence="2">
    <location>
        <begin position="131"/>
        <end position="144"/>
    </location>
</feature>
<evidence type="ECO:0000259" key="6">
    <source>
        <dbReference type="Pfam" id="PF25597"/>
    </source>
</evidence>
<dbReference type="Gene3D" id="3.30.420.10">
    <property type="entry name" value="Ribonuclease H-like superfamily/Ribonuclease H"/>
    <property type="match status" value="1"/>
</dbReference>
<dbReference type="PANTHER" id="PTHR11439:SF483">
    <property type="entry name" value="PEPTIDE SYNTHASE GLIP-LIKE, PUTATIVE (AFU_ORTHOLOGUE AFUA_3G12920)-RELATED"/>
    <property type="match status" value="1"/>
</dbReference>
<keyword evidence="1" id="KW-0064">Aspartyl protease</keyword>
<dbReference type="Proteomes" id="UP000077521">
    <property type="component" value="Unassembled WGS sequence"/>
</dbReference>
<dbReference type="InterPro" id="IPR043502">
    <property type="entry name" value="DNA/RNA_pol_sf"/>
</dbReference>
<dbReference type="EMBL" id="LWDF02001179">
    <property type="protein sequence ID" value="KAE8239997.1"/>
    <property type="molecule type" value="Genomic_DNA"/>
</dbReference>
<dbReference type="SUPFAM" id="SSF56672">
    <property type="entry name" value="DNA/RNA polymerases"/>
    <property type="match status" value="1"/>
</dbReference>
<feature type="domain" description="Retroviral polymerase SH3-like" evidence="6">
    <location>
        <begin position="1044"/>
        <end position="1102"/>
    </location>
</feature>
<evidence type="ECO:0000259" key="5">
    <source>
        <dbReference type="Pfam" id="PF22936"/>
    </source>
</evidence>
<protein>
    <recommendedName>
        <fullName evidence="9">Reverse transcriptase Ty1/copia-type domain-containing protein</fullName>
    </recommendedName>
</protein>
<dbReference type="Pfam" id="PF07727">
    <property type="entry name" value="RVT_2"/>
    <property type="match status" value="1"/>
</dbReference>
<dbReference type="Pfam" id="PF13976">
    <property type="entry name" value="gag_pre-integrs"/>
    <property type="match status" value="1"/>
</dbReference>
<reference evidence="7" key="1">
    <citation type="submission" date="2016-04" db="EMBL/GenBank/DDBJ databases">
        <authorList>
            <person name="Nguyen H.D."/>
            <person name="Samba Siva P."/>
            <person name="Cullis J."/>
            <person name="Levesque C.A."/>
            <person name="Hambleton S."/>
        </authorList>
    </citation>
    <scope>NUCLEOTIDE SEQUENCE</scope>
    <source>
        <strain evidence="7">DAOMC 236416</strain>
    </source>
</reference>
<dbReference type="InterPro" id="IPR057670">
    <property type="entry name" value="SH3_retrovirus"/>
</dbReference>
<dbReference type="PANTHER" id="PTHR11439">
    <property type="entry name" value="GAG-POL-RELATED RETROTRANSPOSON"/>
    <property type="match status" value="1"/>
</dbReference>
<feature type="region of interest" description="Disordered" evidence="2">
    <location>
        <begin position="236"/>
        <end position="259"/>
    </location>
</feature>
<feature type="domain" description="Retrovirus-related Pol polyprotein from transposon TNT 1-94-like beta-barrel" evidence="5">
    <location>
        <begin position="640"/>
        <end position="724"/>
    </location>
</feature>
<evidence type="ECO:0000313" key="8">
    <source>
        <dbReference type="Proteomes" id="UP000077521"/>
    </source>
</evidence>
<comment type="caution">
    <text evidence="7">The sequence shown here is derived from an EMBL/GenBank/DDBJ whole genome shotgun (WGS) entry which is preliminary data.</text>
</comment>
<evidence type="ECO:0000256" key="1">
    <source>
        <dbReference type="ARBA" id="ARBA00022750"/>
    </source>
</evidence>
<reference evidence="7" key="2">
    <citation type="journal article" date="2019" name="IMA Fungus">
        <title>Genome sequencing and comparison of five Tilletia species to identify candidate genes for the detection of regulated species infecting wheat.</title>
        <authorList>
            <person name="Nguyen H.D.T."/>
            <person name="Sultana T."/>
            <person name="Kesanakurti P."/>
            <person name="Hambleton S."/>
        </authorList>
    </citation>
    <scope>NUCLEOTIDE SEQUENCE</scope>
    <source>
        <strain evidence="7">DAOMC 236416</strain>
    </source>
</reference>
<feature type="domain" description="GAG-pre-integrase" evidence="4">
    <location>
        <begin position="786"/>
        <end position="848"/>
    </location>
</feature>
<dbReference type="CDD" id="cd09272">
    <property type="entry name" value="RNase_HI_RT_Ty1"/>
    <property type="match status" value="1"/>
</dbReference>
<keyword evidence="8" id="KW-1185">Reference proteome</keyword>
<keyword evidence="1" id="KW-0645">Protease</keyword>
<dbReference type="GO" id="GO:0004190">
    <property type="term" value="F:aspartic-type endopeptidase activity"/>
    <property type="evidence" value="ECO:0007669"/>
    <property type="project" value="UniProtKB-KW"/>
</dbReference>
<dbReference type="Pfam" id="PF22936">
    <property type="entry name" value="Pol_BBD"/>
    <property type="match status" value="1"/>
</dbReference>
<gene>
    <name evidence="7" type="ORF">A4X13_0g7984</name>
</gene>
<sequence length="1840" mass="201495">MPGDTSASSNTADDTGEVTLAQVLAAVKATQVSLRHTEGQMIELKSEIANLKAARPLPAATNQTYSSVETPKGPSVPDFPPVSALPTSVFPYTPMLRPGTIPGTAVRPGETPSTPKARGVSGFFVPRTPKRTAQSPTPALSTGSEGLRSAVEQSVKHMDKTLSAHDRIEASRLASDENSPEIQELKSMLWTTCLGYVQQQRPDATEDEVVAETDTMCSQHWLQLRKDRIVNAFANGNRKEAPKDATKAANGEKSTRRISQTASARVSKLTHDNYMEWVSEIYSIVSCIPYGPEILEGVEFGEGYDYQRPSESTEGYDLWLDLEIGGLIGGSVSSECRGYVFARQAAGEFRGSVIWRDLAQVMQRADGLGKAAILEKVLAERQKSSEGVRPYAERMRAHFIKSSAIGKPFTNEDQVLYFLRGLQQNLSSAKDTIRGFQSNGSDYSFDQALRFLITIETAAIHDAHASRIPLLARPVANLASASGSAPRRFHILRNTAVKGQPGYFNGECRHCHKWGHKQDDCAERKRDIDSGAIKPDQASAKLAQIDEDEEIEAQPETDDMGSDTEGEIFELVDENGDTFYARLATGPVGNGGEARLASAMMATAGLPTDTEGDTEDEVYVPKIDREALARHSIPRNAVKWILDSGATHHMTSRSELLPMRVGAHPDTWVHIADGTRAKVTRKGACIADLFGDGNSSAIAALKTVLVVPSFTSNLLSVQRLAEDGWRVSFTKHGAELLSPKGEKVQTFTEPGTGAPYLMLKSQPKLFIDIKGAQIRSGPAKATARIASTKEMEDAVLLWHRRMAHLSFGSLRTLTKDPAFQDQSRPDAKAVTAIMLKGDVCDPCVETKQPSLPFDDTVEAAAEKLDRIAFDLMGPFEGNKEYKYAYSKVDEFSRMTWVHCIPNKEAATVFAVFEAWPPGCSTCRPKDTAPSNVSGAIMEASSITTSLRPGDSRTGSPGNGQHPTPASRTVSSRGTTAPFRTVQEQCSELHTSAMHSGHTLSAWPARSSTGPRRWPSKDAFHLPCGLEAPSTTRTCACSAASPGTWVVKPVKTRQNKLTVRAVRGTYLGKAPGHKASLVYTPAERPFLRISRHVIFDESRTYDARFTLDQKQAHDGTSADVLDLIVPGRKVKLSDIPVEADAEPLGAAVLDMSIDEQEDWDATVENVVATEQQRGNDNNEWPTLDGLFGADDQEEDLAVDEWTGELGRHSTPGPMPPSVYGIRNSYPSPNGLGSPLALEDLDDVWLDTPTKTRVEPTVGAITEEVVPPRRSSRLQGQFKALTSSVNIALQAVHGEEEIRAFAAQAFEASVRSSADGVLIEPKTLAEAKKRDDWSKWEEGMNAEIESLKSMHTWDLVDLPPGRKAIGCRWTYKLKLDADGNAARWKSRLVAQGFSQRAGVDYGETFAPVARLTTVRVLIALAIRHGLTMWSMDVVTAYLNGSVTEDIYMIQPPHYEDGTKRVCKLKRSLYGLKQSGREWFSVVASWLKSQSFKALKSEPCVFHKVTSDGEPVVIVLYVDDVIISAKRQSTIDEIRKAFTDRFKMTDNGLLTQVLGLKINLNHETGLASISQEAYVKGMIRRFGLEAANPVDSPMTAALQALGPRTEGQATKEEVGGFASIIGSLMWGAQGTRPDIAYAVFRLARFMANPRPEHIIGAKRILRYLLGTSGVGLVYTSRHNAEIEGFCDADHSKDLSTRRSVSGYAFFVHGNLVSWRSRLQATVAISSTESEYMAMSEAAREAKWLRTITTELDLAPRRATDIFTDSSGAYSLARNPEGHNRLKHIDTHYHYVRELVEFQQINVTQIGTNDNAADIFTKVTSVARLHDGMLQLGVGDHHSPQGRR</sequence>
<feature type="compositionally biased region" description="Basic and acidic residues" evidence="2">
    <location>
        <begin position="237"/>
        <end position="246"/>
    </location>
</feature>
<name>A0A8T8SGR7_9BASI</name>
<dbReference type="InterPro" id="IPR013103">
    <property type="entry name" value="RVT_2"/>
</dbReference>
<evidence type="ECO:0000313" key="7">
    <source>
        <dbReference type="EMBL" id="KAE8239997.1"/>
    </source>
</evidence>